<proteinExistence type="predicted"/>
<comment type="caution">
    <text evidence="2">The sequence shown here is derived from an EMBL/GenBank/DDBJ whole genome shotgun (WGS) entry which is preliminary data.</text>
</comment>
<dbReference type="AlphaFoldDB" id="A0A645H9W3"/>
<name>A0A645H9W3_9ZZZZ</name>
<sequence length="97" mass="11320">MIKCSNLCRYFFFSRVVCIEIYCFFLHCFRHFIAADFLQLVHERLDCFRTFVGHQVQQTLQVAGDQDIHGWGSRQNEVAVAIICAGIEEIDQDFVLV</sequence>
<keyword evidence="1" id="KW-1133">Transmembrane helix</keyword>
<keyword evidence="1" id="KW-0472">Membrane</keyword>
<keyword evidence="1" id="KW-0812">Transmembrane</keyword>
<evidence type="ECO:0000256" key="1">
    <source>
        <dbReference type="SAM" id="Phobius"/>
    </source>
</evidence>
<accession>A0A645H9W3</accession>
<gene>
    <name evidence="2" type="ORF">SDC9_182998</name>
</gene>
<organism evidence="2">
    <name type="scientific">bioreactor metagenome</name>
    <dbReference type="NCBI Taxonomy" id="1076179"/>
    <lineage>
        <taxon>unclassified sequences</taxon>
        <taxon>metagenomes</taxon>
        <taxon>ecological metagenomes</taxon>
    </lineage>
</organism>
<protein>
    <submittedName>
        <fullName evidence="2">Uncharacterized protein</fullName>
    </submittedName>
</protein>
<evidence type="ECO:0000313" key="2">
    <source>
        <dbReference type="EMBL" id="MPN35500.1"/>
    </source>
</evidence>
<dbReference type="EMBL" id="VSSQ01089132">
    <property type="protein sequence ID" value="MPN35500.1"/>
    <property type="molecule type" value="Genomic_DNA"/>
</dbReference>
<reference evidence="2" key="1">
    <citation type="submission" date="2019-08" db="EMBL/GenBank/DDBJ databases">
        <authorList>
            <person name="Kucharzyk K."/>
            <person name="Murdoch R.W."/>
            <person name="Higgins S."/>
            <person name="Loffler F."/>
        </authorList>
    </citation>
    <scope>NUCLEOTIDE SEQUENCE</scope>
</reference>
<feature type="transmembrane region" description="Helical" evidence="1">
    <location>
        <begin position="12"/>
        <end position="33"/>
    </location>
</feature>